<accession>A0AC61QS44</accession>
<proteinExistence type="predicted"/>
<sequence length="281" mass="30818">MRKIIVTVAPVCHVGKEIPSECKNPLTPEEITEDVVNCYKAGACQVHLHTRDLEGNPTFELDVFSKTIGMIREQAPDIIIQGSTGGLSTLSLEQRCVSLNVPEVEIASLNMGSVNFGETVYVNTNPDLRYWAQRQKDAGVVPEMELFDLSHVECCSRLADEGVIRRPLHYNFCVGPGASSNLSATGRNLALLNALTEPGSSWGINHDSMKDFSMLACAIGMGANAVRVGFEDSFYYAPGQRAHTNAELVERLVQLIRLMGCEPATPAEAREMLEIGTYWNK</sequence>
<dbReference type="Proteomes" id="UP000308886">
    <property type="component" value="Unassembled WGS sequence"/>
</dbReference>
<keyword evidence="2" id="KW-1185">Reference proteome</keyword>
<evidence type="ECO:0000313" key="2">
    <source>
        <dbReference type="Proteomes" id="UP000308886"/>
    </source>
</evidence>
<gene>
    <name evidence="1" type="ORF">E5358_04165</name>
</gene>
<organism evidence="1 2">
    <name type="scientific">Palleniella muris</name>
    <dbReference type="NCBI Taxonomy" id="3038145"/>
    <lineage>
        <taxon>Bacteria</taxon>
        <taxon>Pseudomonadati</taxon>
        <taxon>Bacteroidota</taxon>
        <taxon>Bacteroidia</taxon>
        <taxon>Bacteroidales</taxon>
        <taxon>Prevotellaceae</taxon>
        <taxon>Palleniella</taxon>
    </lineage>
</organism>
<comment type="caution">
    <text evidence="1">The sequence shown here is derived from an EMBL/GenBank/DDBJ whole genome shotgun (WGS) entry which is preliminary data.</text>
</comment>
<reference evidence="1" key="1">
    <citation type="submission" date="2019-04" db="EMBL/GenBank/DDBJ databases">
        <title>Microbes associate with the intestines of laboratory mice.</title>
        <authorList>
            <person name="Navarre W."/>
            <person name="Wong E."/>
            <person name="Huang K."/>
            <person name="Tropini C."/>
            <person name="Ng K."/>
            <person name="Yu B."/>
        </authorList>
    </citation>
    <scope>NUCLEOTIDE SEQUENCE</scope>
    <source>
        <strain evidence="1">NM73_A23</strain>
    </source>
</reference>
<evidence type="ECO:0000313" key="1">
    <source>
        <dbReference type="EMBL" id="TGX83145.1"/>
    </source>
</evidence>
<protein>
    <submittedName>
        <fullName evidence="1">3-keto-5-aminohexanoate cleavage protein</fullName>
    </submittedName>
</protein>
<dbReference type="EMBL" id="SRZC01000005">
    <property type="protein sequence ID" value="TGX83145.1"/>
    <property type="molecule type" value="Genomic_DNA"/>
</dbReference>
<name>A0AC61QS44_9BACT</name>